<sequence length="32" mass="3968">MYRKNILFHNIDIDKILTTFIYVAIMKKITYF</sequence>
<organism evidence="1">
    <name type="scientific">Fusobacterium polymorphum ATCC 10953</name>
    <dbReference type="NCBI Taxonomy" id="393480"/>
    <lineage>
        <taxon>Bacteria</taxon>
        <taxon>Fusobacteriati</taxon>
        <taxon>Fusobacteriota</taxon>
        <taxon>Fusobacteriia</taxon>
        <taxon>Fusobacteriales</taxon>
        <taxon>Fusobacteriaceae</taxon>
        <taxon>Fusobacterium</taxon>
    </lineage>
</organism>
<protein>
    <submittedName>
        <fullName evidence="1">Uncharacterized protein</fullName>
    </submittedName>
</protein>
<proteinExistence type="predicted"/>
<dbReference type="Proteomes" id="UP000001921">
    <property type="component" value="Chromosome"/>
</dbReference>
<dbReference type="AlphaFoldDB" id="A5TWF2"/>
<name>A5TWF2_FUSNP</name>
<evidence type="ECO:0000313" key="1">
    <source>
        <dbReference type="EMBL" id="EDK89227.1"/>
    </source>
</evidence>
<accession>A5TWF2</accession>
<dbReference type="EMBL" id="CM000440">
    <property type="protein sequence ID" value="EDK89227.1"/>
    <property type="molecule type" value="Genomic_DNA"/>
</dbReference>
<reference evidence="1" key="1">
    <citation type="submission" date="2006-07" db="EMBL/GenBank/DDBJ databases">
        <authorList>
            <person name="Qin X."/>
            <person name="Weinstock G.M."/>
        </authorList>
    </citation>
    <scope>NUCLEOTIDE SEQUENCE [LARGE SCALE GENOMIC DNA]</scope>
    <source>
        <strain evidence="1">ATCC 10953</strain>
    </source>
</reference>
<reference evidence="1" key="2">
    <citation type="submission" date="2007-05" db="EMBL/GenBank/DDBJ databases">
        <title>Genome sequence of Fusobacterium nucleatum subspecies polymorphum - a genetically tractable Fusobacterium.</title>
        <authorList>
            <person name="Karpathy S.E."/>
            <person name="Xiang Q."/>
            <person name="Gioia J."/>
            <person name="Jiang H."/>
            <person name="Liu Y."/>
            <person name="Petrosino J.F."/>
            <person name="Yerrapragada S."/>
            <person name="Fox G.E."/>
            <person name="Kinder Haake S."/>
            <person name="Weinstock G.M."/>
            <person name="Highlander S.K."/>
        </authorList>
    </citation>
    <scope>NUCLEOTIDE SEQUENCE [LARGE SCALE GENOMIC DNA]</scope>
    <source>
        <strain evidence="1">ATCC 10953</strain>
    </source>
</reference>
<gene>
    <name evidence="1" type="ORF">FNP_1445</name>
</gene>
<dbReference type="HOGENOM" id="CLU_3389612_0_0_0"/>